<evidence type="ECO:0000313" key="2">
    <source>
        <dbReference type="EMBL" id="RCW38031.1"/>
    </source>
</evidence>
<proteinExistence type="predicted"/>
<dbReference type="RefSeq" id="WP_113878999.1">
    <property type="nucleotide sequence ID" value="NZ_QNSA01000001.1"/>
</dbReference>
<reference evidence="2 3" key="1">
    <citation type="submission" date="2018-07" db="EMBL/GenBank/DDBJ databases">
        <title>Freshwater and sediment microbial communities from various areas in North America, analyzing microbe dynamics in response to fracking.</title>
        <authorList>
            <person name="Lamendella R."/>
        </authorList>
    </citation>
    <scope>NUCLEOTIDE SEQUENCE [LARGE SCALE GENOMIC DNA]</scope>
    <source>
        <strain evidence="2 3">114E</strain>
        <strain evidence="1 4">114E_o</strain>
    </source>
</reference>
<protein>
    <submittedName>
        <fullName evidence="2">Dicarboxylate transport</fullName>
    </submittedName>
</protein>
<evidence type="ECO:0000313" key="4">
    <source>
        <dbReference type="Proteomes" id="UP000253065"/>
    </source>
</evidence>
<dbReference type="EMBL" id="QNSA01000001">
    <property type="protein sequence ID" value="RBP77185.1"/>
    <property type="molecule type" value="Genomic_DNA"/>
</dbReference>
<accession>A0A368VG89</accession>
<dbReference type="AlphaFoldDB" id="A0A368VG89"/>
<dbReference type="Proteomes" id="UP000252795">
    <property type="component" value="Unassembled WGS sequence"/>
</dbReference>
<organism evidence="2 3">
    <name type="scientific">Marinobacter nauticus</name>
    <name type="common">Marinobacter hydrocarbonoclasticus</name>
    <name type="synonym">Marinobacter aquaeolei</name>
    <dbReference type="NCBI Taxonomy" id="2743"/>
    <lineage>
        <taxon>Bacteria</taxon>
        <taxon>Pseudomonadati</taxon>
        <taxon>Pseudomonadota</taxon>
        <taxon>Gammaproteobacteria</taxon>
        <taxon>Pseudomonadales</taxon>
        <taxon>Marinobacteraceae</taxon>
        <taxon>Marinobacter</taxon>
    </lineage>
</organism>
<evidence type="ECO:0000313" key="3">
    <source>
        <dbReference type="Proteomes" id="UP000252795"/>
    </source>
</evidence>
<evidence type="ECO:0000313" key="1">
    <source>
        <dbReference type="EMBL" id="RBP77185.1"/>
    </source>
</evidence>
<name>A0A368VG89_MARNT</name>
<gene>
    <name evidence="2" type="ORF">DET51_101374</name>
    <name evidence="1" type="ORF">DET64_101375</name>
</gene>
<keyword evidence="4" id="KW-1185">Reference proteome</keyword>
<dbReference type="Proteomes" id="UP000253065">
    <property type="component" value="Unassembled WGS sequence"/>
</dbReference>
<sequence length="510" mass="54780">MILPPPRSPASFFRALWFCLVAVVAGALTLSQANATPWTFSLQQGRMDLALPDYEIAGWTAMGIHADIVNSVEASNKQVGVTFRPGSRLTIARIARQSGSTPAELIDVQLNLADTEVTVDLGAPGAMPERTRISGNVRIDVAEVRHPSLKPQRWWFQGKASGTLADLELEGTLNANTGLTANLVLRSGSESNFTADIRAAMAAQNAGEALAATLLNWPELLSLDNGELTLQANLRVESNEPLAADAWLDFKDVSGVMDRTALTNLSGRLLFALEADILTAALRDIRIGEVDSGIGIGPIQLLADYEANLAAPLRGQLAVQQATAEFLGGRLRVAPRTVDLSNRPWHVPIDVYDLSLERLLQVYPAEGFSGTGTLTGRIPVAVTDAGVRVDQGALEAISPGGKLIMPAERLQTMLGISDAMELVVQALQNFHYSVLESTIDYDEEGKLALGLRLEGENPDLRGGQPVVLNINLEEDIPALLTSLQLSGRVNEAVTERVRERLQQSGQEAVP</sequence>
<dbReference type="Pfam" id="PF11739">
    <property type="entry name" value="YdbH-like"/>
    <property type="match status" value="1"/>
</dbReference>
<dbReference type="InterPro" id="IPR021730">
    <property type="entry name" value="YdbH"/>
</dbReference>
<dbReference type="EMBL" id="QPJB01000001">
    <property type="protein sequence ID" value="RCW38031.1"/>
    <property type="molecule type" value="Genomic_DNA"/>
</dbReference>
<comment type="caution">
    <text evidence="2">The sequence shown here is derived from an EMBL/GenBank/DDBJ whole genome shotgun (WGS) entry which is preliminary data.</text>
</comment>